<accession>A0A9N9JK15</accession>
<comment type="similarity">
    <text evidence="1">Belongs to the sel-1 family.</text>
</comment>
<comment type="caution">
    <text evidence="2">The sequence shown here is derived from an EMBL/GenBank/DDBJ whole genome shotgun (WGS) entry which is preliminary data.</text>
</comment>
<dbReference type="Gene3D" id="1.25.40.10">
    <property type="entry name" value="Tetratricopeptide repeat domain"/>
    <property type="match status" value="1"/>
</dbReference>
<dbReference type="SUPFAM" id="SSF81901">
    <property type="entry name" value="HCP-like"/>
    <property type="match status" value="1"/>
</dbReference>
<sequence length="175" mass="19312">LVGFFYRFGIGTNIEYQRAFEMFSLAAANADINSNDFNNPSLMTMFYTQNKILGTISLGYLYLYGIGVEKNQKKAFQIFLEAAKEGSSLAESFLGYCCSEGYGVEKNEAKAFEYFQISAEKGNIVSLCDIAYSYQKGLGVQKDEKRGFELLLQAAEGGSLKAQNSLGICYENGNG</sequence>
<dbReference type="AlphaFoldDB" id="A0A9N9JK15"/>
<evidence type="ECO:0000313" key="2">
    <source>
        <dbReference type="EMBL" id="CAG8786127.1"/>
    </source>
</evidence>
<reference evidence="2" key="1">
    <citation type="submission" date="2021-06" db="EMBL/GenBank/DDBJ databases">
        <authorList>
            <person name="Kallberg Y."/>
            <person name="Tangrot J."/>
            <person name="Rosling A."/>
        </authorList>
    </citation>
    <scope>NUCLEOTIDE SEQUENCE</scope>
    <source>
        <strain evidence="2">CL551</strain>
    </source>
</reference>
<evidence type="ECO:0000313" key="3">
    <source>
        <dbReference type="Proteomes" id="UP000789342"/>
    </source>
</evidence>
<dbReference type="InterPro" id="IPR006597">
    <property type="entry name" value="Sel1-like"/>
</dbReference>
<feature type="non-terminal residue" evidence="2">
    <location>
        <position position="175"/>
    </location>
</feature>
<dbReference type="InterPro" id="IPR011990">
    <property type="entry name" value="TPR-like_helical_dom_sf"/>
</dbReference>
<dbReference type="SMART" id="SM00671">
    <property type="entry name" value="SEL1"/>
    <property type="match status" value="4"/>
</dbReference>
<organism evidence="2 3">
    <name type="scientific">Acaulospora morrowiae</name>
    <dbReference type="NCBI Taxonomy" id="94023"/>
    <lineage>
        <taxon>Eukaryota</taxon>
        <taxon>Fungi</taxon>
        <taxon>Fungi incertae sedis</taxon>
        <taxon>Mucoromycota</taxon>
        <taxon>Glomeromycotina</taxon>
        <taxon>Glomeromycetes</taxon>
        <taxon>Diversisporales</taxon>
        <taxon>Acaulosporaceae</taxon>
        <taxon>Acaulospora</taxon>
    </lineage>
</organism>
<gene>
    <name evidence="2" type="ORF">AMORRO_LOCUS17745</name>
</gene>
<proteinExistence type="inferred from homology"/>
<dbReference type="PANTHER" id="PTHR11102">
    <property type="entry name" value="SEL-1-LIKE PROTEIN"/>
    <property type="match status" value="1"/>
</dbReference>
<dbReference type="OrthoDB" id="272077at2759"/>
<dbReference type="InterPro" id="IPR050767">
    <property type="entry name" value="Sel1_AlgK"/>
</dbReference>
<feature type="non-terminal residue" evidence="2">
    <location>
        <position position="1"/>
    </location>
</feature>
<dbReference type="EMBL" id="CAJVPV010056817">
    <property type="protein sequence ID" value="CAG8786127.1"/>
    <property type="molecule type" value="Genomic_DNA"/>
</dbReference>
<dbReference type="Proteomes" id="UP000789342">
    <property type="component" value="Unassembled WGS sequence"/>
</dbReference>
<evidence type="ECO:0000256" key="1">
    <source>
        <dbReference type="ARBA" id="ARBA00038101"/>
    </source>
</evidence>
<protein>
    <submittedName>
        <fullName evidence="2">10737_t:CDS:1</fullName>
    </submittedName>
</protein>
<name>A0A9N9JK15_9GLOM</name>
<dbReference type="PANTHER" id="PTHR11102:SF160">
    <property type="entry name" value="ERAD-ASSOCIATED E3 UBIQUITIN-PROTEIN LIGASE COMPONENT HRD3"/>
    <property type="match status" value="1"/>
</dbReference>
<dbReference type="Pfam" id="PF08238">
    <property type="entry name" value="Sel1"/>
    <property type="match status" value="5"/>
</dbReference>
<keyword evidence="3" id="KW-1185">Reference proteome</keyword>